<evidence type="ECO:0000256" key="1">
    <source>
        <dbReference type="SAM" id="Phobius"/>
    </source>
</evidence>
<name>A0A0G0EYD3_9BACT</name>
<dbReference type="GO" id="GO:0016884">
    <property type="term" value="F:carbon-nitrogen ligase activity, with glutamine as amido-N-donor"/>
    <property type="evidence" value="ECO:0007669"/>
    <property type="project" value="InterPro"/>
</dbReference>
<dbReference type="SUPFAM" id="SSF89095">
    <property type="entry name" value="GatB/YqeY motif"/>
    <property type="match status" value="1"/>
</dbReference>
<dbReference type="Pfam" id="PF09424">
    <property type="entry name" value="YqeY"/>
    <property type="match status" value="1"/>
</dbReference>
<dbReference type="AlphaFoldDB" id="A0A0G0EYD3"/>
<accession>A0A0G0EYD3</accession>
<feature type="transmembrane region" description="Helical" evidence="1">
    <location>
        <begin position="241"/>
        <end position="260"/>
    </location>
</feature>
<dbReference type="PATRIC" id="fig|1618740.3.peg.438"/>
<dbReference type="Gene3D" id="1.10.1510.10">
    <property type="entry name" value="Uncharacterised protein YqeY/AIM41 PF09424, N-terminal domain"/>
    <property type="match status" value="1"/>
</dbReference>
<evidence type="ECO:0000313" key="2">
    <source>
        <dbReference type="EMBL" id="KKP72122.1"/>
    </source>
</evidence>
<keyword evidence="1" id="KW-0472">Membrane</keyword>
<dbReference type="InterPro" id="IPR003789">
    <property type="entry name" value="Asn/Gln_tRNA_amidoTrase-B-like"/>
</dbReference>
<sequence length="329" mass="38542">MLHEQIKNNIKEAMLAKNTVLLETLRSMVASFTNELVAKNRKPNEILSDPDALTVINRLAKQRKDSIEQYKKGNRQDLVDEEEAQLAILETYLPKLMEKSEIEKIAKNQVLNHLIQDNQVLAYILIFLGLIFEGEIVVITTGVLSYLGVLNFWISLSFILAGGMAKTFGGYYLGGFLYKKYSHHSFFRYLEKRVLFFMPRFEKKPFWSIFISKFIIGVNYLIILFAGYRKINFKTYFKAEIFSTVIWAPLLLYLGFYFSQTALSYSKEISRFSLAIFILLVIFLLFDKLAASFYRIFEYLKNGGRVFSRRRYFCGGHSFFDVRKKRRKF</sequence>
<feature type="transmembrane region" description="Helical" evidence="1">
    <location>
        <begin position="206"/>
        <end position="229"/>
    </location>
</feature>
<feature type="transmembrane region" description="Helical" evidence="1">
    <location>
        <begin position="152"/>
        <end position="178"/>
    </location>
</feature>
<comment type="caution">
    <text evidence="2">The sequence shown here is derived from an EMBL/GenBank/DDBJ whole genome shotgun (WGS) entry which is preliminary data.</text>
</comment>
<dbReference type="EMBL" id="LBQE01000013">
    <property type="protein sequence ID" value="KKP72122.1"/>
    <property type="molecule type" value="Genomic_DNA"/>
</dbReference>
<dbReference type="InterPro" id="IPR042184">
    <property type="entry name" value="YqeY/Aim41_N"/>
</dbReference>
<feature type="transmembrane region" description="Helical" evidence="1">
    <location>
        <begin position="272"/>
        <end position="297"/>
    </location>
</feature>
<dbReference type="InterPro" id="IPR019004">
    <property type="entry name" value="YqeY/Aim41"/>
</dbReference>
<feature type="transmembrane region" description="Helical" evidence="1">
    <location>
        <begin position="120"/>
        <end position="146"/>
    </location>
</feature>
<dbReference type="PANTHER" id="PTHR28055">
    <property type="entry name" value="ALTERED INHERITANCE OF MITOCHONDRIA PROTEIN 41, MITOCHONDRIAL"/>
    <property type="match status" value="1"/>
</dbReference>
<proteinExistence type="predicted"/>
<gene>
    <name evidence="2" type="ORF">UR70_C0013G0035</name>
</gene>
<dbReference type="Proteomes" id="UP000034923">
    <property type="component" value="Unassembled WGS sequence"/>
</dbReference>
<protein>
    <submittedName>
        <fullName evidence="2">GatB/YqeY</fullName>
    </submittedName>
</protein>
<keyword evidence="1" id="KW-1133">Transmembrane helix</keyword>
<reference evidence="2 3" key="1">
    <citation type="journal article" date="2015" name="Nature">
        <title>rRNA introns, odd ribosomes, and small enigmatic genomes across a large radiation of phyla.</title>
        <authorList>
            <person name="Brown C.T."/>
            <person name="Hug L.A."/>
            <person name="Thomas B.C."/>
            <person name="Sharon I."/>
            <person name="Castelle C.J."/>
            <person name="Singh A."/>
            <person name="Wilkins M.J."/>
            <person name="Williams K.H."/>
            <person name="Banfield J.F."/>
        </authorList>
    </citation>
    <scope>NUCLEOTIDE SEQUENCE [LARGE SCALE GENOMIC DNA]</scope>
</reference>
<organism evidence="2 3">
    <name type="scientific">Candidatus Nomurabacteria bacterium GW2011_GWB1_35_20</name>
    <dbReference type="NCBI Taxonomy" id="1618740"/>
    <lineage>
        <taxon>Bacteria</taxon>
        <taxon>Candidatus Nomuraibacteriota</taxon>
    </lineage>
</organism>
<keyword evidence="1" id="KW-0812">Transmembrane</keyword>
<dbReference type="PANTHER" id="PTHR28055:SF1">
    <property type="entry name" value="ALTERED INHERITANCE OF MITOCHONDRIA PROTEIN 41, MITOCHONDRIAL"/>
    <property type="match status" value="1"/>
</dbReference>
<evidence type="ECO:0000313" key="3">
    <source>
        <dbReference type="Proteomes" id="UP000034923"/>
    </source>
</evidence>